<proteinExistence type="predicted"/>
<accession>A0A497XYE6</accession>
<reference evidence="3 5" key="2">
    <citation type="submission" date="2019-03" db="EMBL/GenBank/DDBJ databases">
        <authorList>
            <person name="He R.-H."/>
        </authorList>
    </citation>
    <scope>NUCLEOTIDE SEQUENCE [LARGE SCALE GENOMIC DNA]</scope>
    <source>
        <strain evidence="3 5">DSM 19624</strain>
    </source>
</reference>
<reference evidence="2 4" key="1">
    <citation type="submission" date="2018-10" db="EMBL/GenBank/DDBJ databases">
        <title>Genomic Encyclopedia of Archaeal and Bacterial Type Strains, Phase II (KMG-II): from individual species to whole genera.</title>
        <authorList>
            <person name="Goeker M."/>
        </authorList>
    </citation>
    <scope>NUCLEOTIDE SEQUENCE [LARGE SCALE GENOMIC DNA]</scope>
    <source>
        <strain evidence="2 4">DSM 19624</strain>
    </source>
</reference>
<organism evidence="2 4">
    <name type="scientific">Pedobacter alluvionis</name>
    <dbReference type="NCBI Taxonomy" id="475253"/>
    <lineage>
        <taxon>Bacteria</taxon>
        <taxon>Pseudomonadati</taxon>
        <taxon>Bacteroidota</taxon>
        <taxon>Sphingobacteriia</taxon>
        <taxon>Sphingobacteriales</taxon>
        <taxon>Sphingobacteriaceae</taxon>
        <taxon>Pedobacter</taxon>
    </lineage>
</organism>
<evidence type="ECO:0000313" key="2">
    <source>
        <dbReference type="EMBL" id="RLJ73888.1"/>
    </source>
</evidence>
<dbReference type="InterPro" id="IPR011250">
    <property type="entry name" value="OMP/PagP_B-barrel"/>
</dbReference>
<dbReference type="RefSeq" id="WP_121286016.1">
    <property type="nucleotide sequence ID" value="NZ_RCCK01000013.1"/>
</dbReference>
<dbReference type="AlphaFoldDB" id="A0A497XYE6"/>
<gene>
    <name evidence="2" type="ORF">BCL90_4054</name>
    <name evidence="3" type="ORF">E3V97_00260</name>
</gene>
<evidence type="ECO:0000313" key="5">
    <source>
        <dbReference type="Proteomes" id="UP000297429"/>
    </source>
</evidence>
<dbReference type="EMBL" id="SOPX01000001">
    <property type="protein sequence ID" value="TFB32505.1"/>
    <property type="molecule type" value="Genomic_DNA"/>
</dbReference>
<name>A0A497XYE6_9SPHI</name>
<dbReference type="SUPFAM" id="SSF56925">
    <property type="entry name" value="OMPA-like"/>
    <property type="match status" value="1"/>
</dbReference>
<sequence length="225" mass="25328">MRKSLFILSILFLQLTAFAQTSADYNYTIGIRAFTIMQMPKVLDQTNSQNYAKVFGHGAMFKFNDNQISYRLAGTYYRDDLTFDNTCATCEIASGKVTDYSFKIGFEKSFNYTKIQPYFAFDLGYRYNRFTGSLASKNIMANNTGKTTDASKSGLVVSPVIGFKLNVLPQLSIFAESSLDFFFSYEKQDITQLNGASRDVTTYKKLESLLNPVSAGIQFSLSNKN</sequence>
<dbReference type="OrthoDB" id="752592at2"/>
<keyword evidence="5" id="KW-1185">Reference proteome</keyword>
<comment type="caution">
    <text evidence="2">The sequence shown here is derived from an EMBL/GenBank/DDBJ whole genome shotgun (WGS) entry which is preliminary data.</text>
</comment>
<feature type="chain" id="PRO_5044605540" description="Outer membrane protein with beta-barrel domain" evidence="1">
    <location>
        <begin position="20"/>
        <end position="225"/>
    </location>
</feature>
<evidence type="ECO:0000313" key="4">
    <source>
        <dbReference type="Proteomes" id="UP000273898"/>
    </source>
</evidence>
<dbReference type="EMBL" id="RCCK01000013">
    <property type="protein sequence ID" value="RLJ73888.1"/>
    <property type="molecule type" value="Genomic_DNA"/>
</dbReference>
<feature type="signal peptide" evidence="1">
    <location>
        <begin position="1"/>
        <end position="19"/>
    </location>
</feature>
<keyword evidence="1" id="KW-0732">Signal</keyword>
<dbReference type="Proteomes" id="UP000297429">
    <property type="component" value="Unassembled WGS sequence"/>
</dbReference>
<protein>
    <recommendedName>
        <fullName evidence="6">Outer membrane protein with beta-barrel domain</fullName>
    </recommendedName>
</protein>
<evidence type="ECO:0008006" key="6">
    <source>
        <dbReference type="Google" id="ProtNLM"/>
    </source>
</evidence>
<evidence type="ECO:0000313" key="3">
    <source>
        <dbReference type="EMBL" id="TFB32505.1"/>
    </source>
</evidence>
<evidence type="ECO:0000256" key="1">
    <source>
        <dbReference type="SAM" id="SignalP"/>
    </source>
</evidence>
<dbReference type="Proteomes" id="UP000273898">
    <property type="component" value="Unassembled WGS sequence"/>
</dbReference>